<dbReference type="AlphaFoldDB" id="A0A1J4MVV8"/>
<evidence type="ECO:0000256" key="3">
    <source>
        <dbReference type="ARBA" id="ARBA00023235"/>
    </source>
</evidence>
<dbReference type="InterPro" id="IPR020103">
    <property type="entry name" value="PsdUridine_synth_cat_dom_sf"/>
</dbReference>
<dbReference type="GO" id="GO:1990481">
    <property type="term" value="P:mRNA pseudouridine synthesis"/>
    <property type="evidence" value="ECO:0007669"/>
    <property type="project" value="TreeGrafter"/>
</dbReference>
<dbReference type="SUPFAM" id="SSF55120">
    <property type="entry name" value="Pseudouridine synthase"/>
    <property type="match status" value="1"/>
</dbReference>
<dbReference type="HAMAP" id="MF_00171">
    <property type="entry name" value="TruA"/>
    <property type="match status" value="1"/>
</dbReference>
<evidence type="ECO:0000256" key="5">
    <source>
        <dbReference type="PIRSR" id="PIRSR641708-2"/>
    </source>
</evidence>
<gene>
    <name evidence="7" type="ORF">cand_021220</name>
</gene>
<dbReference type="FunFam" id="3.30.70.660:FF:000002">
    <property type="entry name" value="tRNA pseudouridine synthase"/>
    <property type="match status" value="1"/>
</dbReference>
<evidence type="ECO:0000256" key="1">
    <source>
        <dbReference type="ARBA" id="ARBA00009375"/>
    </source>
</evidence>
<dbReference type="GO" id="GO:0031119">
    <property type="term" value="P:tRNA pseudouridine synthesis"/>
    <property type="evidence" value="ECO:0007669"/>
    <property type="project" value="InterPro"/>
</dbReference>
<dbReference type="Gene3D" id="3.30.70.580">
    <property type="entry name" value="Pseudouridine synthase I, catalytic domain, N-terminal subdomain"/>
    <property type="match status" value="1"/>
</dbReference>
<dbReference type="InterPro" id="IPR020095">
    <property type="entry name" value="PsdUridine_synth_TruA_C"/>
</dbReference>
<dbReference type="InterPro" id="IPR041708">
    <property type="entry name" value="PUS1/PUS2-like"/>
</dbReference>
<dbReference type="InterPro" id="IPR020097">
    <property type="entry name" value="PsdUridine_synth_TruA_a/b_dom"/>
</dbReference>
<accession>A0A1J4MVV8</accession>
<dbReference type="PANTHER" id="PTHR11142">
    <property type="entry name" value="PSEUDOURIDYLATE SYNTHASE"/>
    <property type="match status" value="1"/>
</dbReference>
<proteinExistence type="inferred from homology"/>
<dbReference type="Pfam" id="PF01416">
    <property type="entry name" value="PseudoU_synth_1"/>
    <property type="match status" value="1"/>
</dbReference>
<evidence type="ECO:0000256" key="4">
    <source>
        <dbReference type="PIRSR" id="PIRSR641708-1"/>
    </source>
</evidence>
<dbReference type="GO" id="GO:0009982">
    <property type="term" value="F:pseudouridine synthase activity"/>
    <property type="evidence" value="ECO:0007669"/>
    <property type="project" value="InterPro"/>
</dbReference>
<dbReference type="EMBL" id="LRBS01000045">
    <property type="protein sequence ID" value="OII77140.1"/>
    <property type="molecule type" value="Genomic_DNA"/>
</dbReference>
<dbReference type="GeneID" id="92366306"/>
<evidence type="ECO:0000313" key="8">
    <source>
        <dbReference type="Proteomes" id="UP000186804"/>
    </source>
</evidence>
<comment type="caution">
    <text evidence="7">The sequence shown here is derived from an EMBL/GenBank/DDBJ whole genome shotgun (WGS) entry which is preliminary data.</text>
</comment>
<dbReference type="OrthoDB" id="10256309at2759"/>
<protein>
    <submittedName>
        <fullName evidence="7">tRNA pseudouridine synthase family protein</fullName>
    </submittedName>
</protein>
<feature type="binding site" evidence="5">
    <location>
        <position position="215"/>
    </location>
    <ligand>
        <name>substrate</name>
    </ligand>
</feature>
<name>A0A1J4MVV8_9CRYT</name>
<reference evidence="7 8" key="1">
    <citation type="submission" date="2016-10" db="EMBL/GenBank/DDBJ databases">
        <title>Reductive evolution of mitochondrial metabolism and differential evolution of invasion-related proteins in Cryptosporidium.</title>
        <authorList>
            <person name="Liu S."/>
            <person name="Roellig D.M."/>
            <person name="Guo Y."/>
            <person name="Li N."/>
            <person name="Frace M.A."/>
            <person name="Tang K."/>
            <person name="Zhang L."/>
            <person name="Feng Y."/>
            <person name="Xiao L."/>
        </authorList>
    </citation>
    <scope>NUCLEOTIDE SEQUENCE [LARGE SCALE GENOMIC DNA]</scope>
    <source>
        <strain evidence="7">30847</strain>
    </source>
</reference>
<evidence type="ECO:0000313" key="7">
    <source>
        <dbReference type="EMBL" id="OII77140.1"/>
    </source>
</evidence>
<dbReference type="Gene3D" id="3.30.70.660">
    <property type="entry name" value="Pseudouridine synthase I, catalytic domain, C-terminal subdomain"/>
    <property type="match status" value="1"/>
</dbReference>
<keyword evidence="3" id="KW-0413">Isomerase</keyword>
<dbReference type="VEuPathDB" id="CryptoDB:cand_021220"/>
<keyword evidence="8" id="KW-1185">Reference proteome</keyword>
<keyword evidence="2" id="KW-0819">tRNA processing</keyword>
<dbReference type="InterPro" id="IPR001406">
    <property type="entry name" value="PsdUridine_synth_TruA"/>
</dbReference>
<dbReference type="RefSeq" id="XP_067068986.1">
    <property type="nucleotide sequence ID" value="XM_067212352.1"/>
</dbReference>
<dbReference type="InterPro" id="IPR020094">
    <property type="entry name" value="TruA/RsuA/RluB/E/F_N"/>
</dbReference>
<dbReference type="CDD" id="cd02568">
    <property type="entry name" value="PseudoU_synth_PUS1_PUS2"/>
    <property type="match status" value="1"/>
</dbReference>
<feature type="active site" description="Nucleophile" evidence="4">
    <location>
        <position position="88"/>
    </location>
</feature>
<feature type="domain" description="Pseudouridine synthase I TruA alpha/beta" evidence="6">
    <location>
        <begin position="342"/>
        <end position="446"/>
    </location>
</feature>
<dbReference type="GO" id="GO:0003723">
    <property type="term" value="F:RNA binding"/>
    <property type="evidence" value="ECO:0007669"/>
    <property type="project" value="InterPro"/>
</dbReference>
<evidence type="ECO:0000256" key="2">
    <source>
        <dbReference type="ARBA" id="ARBA00022694"/>
    </source>
</evidence>
<organism evidence="7 8">
    <name type="scientific">Cryptosporidium andersoni</name>
    <dbReference type="NCBI Taxonomy" id="117008"/>
    <lineage>
        <taxon>Eukaryota</taxon>
        <taxon>Sar</taxon>
        <taxon>Alveolata</taxon>
        <taxon>Apicomplexa</taxon>
        <taxon>Conoidasida</taxon>
        <taxon>Coccidia</taxon>
        <taxon>Eucoccidiorida</taxon>
        <taxon>Eimeriorina</taxon>
        <taxon>Cryptosporidiidae</taxon>
        <taxon>Cryptosporidium</taxon>
    </lineage>
</organism>
<dbReference type="PANTHER" id="PTHR11142:SF4">
    <property type="entry name" value="PSEUDOURIDYLATE SYNTHASE 1 HOMOLOG"/>
    <property type="match status" value="1"/>
</dbReference>
<dbReference type="GO" id="GO:0005634">
    <property type="term" value="C:nucleus"/>
    <property type="evidence" value="ECO:0007669"/>
    <property type="project" value="TreeGrafter"/>
</dbReference>
<comment type="similarity">
    <text evidence="1">Belongs to the tRNA pseudouridine synthase TruA family.</text>
</comment>
<evidence type="ECO:0000259" key="6">
    <source>
        <dbReference type="Pfam" id="PF01416"/>
    </source>
</evidence>
<dbReference type="Proteomes" id="UP000186804">
    <property type="component" value="Unassembled WGS sequence"/>
</dbReference>
<sequence>MVMELILPRRTYCMAIGYNGTNYYGMQIQSNTNNCKYIETIESKLEEALIKSNMVVIRKSKDEYVNLKEFNSSSFLTNINWTRVGRTDKGVHSVCQIVSFRGSLKVSDNDLQEELNIIMKYSEEDLNSLYNKIREYNTIKNPLITNPLLHNCNNKKNIKSDKSKKESLDIVIEETIQNYLLKKLNLILPQTIRIFTLIRVSKNFDARKDCSRRQYEYIMPEYVLYPVKFIKQDLYEKLQGIAQSRSIENKSNFKSKYKNKRNRDDLINDYNYCEDEDIDENNNENDQDLKELRIKRYNQHELLRSNNYNLDHYPYIEEICFNRIKEYELNELELERFSKILNQYTGTHNFHNFTSRLEYNNASAWRHIDKINVNRLPVKNGLKLLKITIKGQSFLLHQIRKIIALAIEIYRGSAPLSSINLCFGSRKYSIHLAPSQGLLLDRVYYDHYNQRINSSVNLNDVNIPYLIFDDLKLQYVKLIEEFKINQIYPVIGKYILDGKWNEWIDTINRHPFIIDNFAMDI</sequence>